<feature type="transmembrane region" description="Helical" evidence="15">
    <location>
        <begin position="141"/>
        <end position="158"/>
    </location>
</feature>
<dbReference type="Gene3D" id="1.20.1070.10">
    <property type="entry name" value="Rhodopsin 7-helix transmembrane proteins"/>
    <property type="match status" value="1"/>
</dbReference>
<evidence type="ECO:0000256" key="6">
    <source>
        <dbReference type="ARBA" id="ARBA00022692"/>
    </source>
</evidence>
<keyword evidence="12" id="KW-0325">Glycoprotein</keyword>
<feature type="transmembrane region" description="Helical" evidence="15">
    <location>
        <begin position="197"/>
        <end position="221"/>
    </location>
</feature>
<evidence type="ECO:0000256" key="4">
    <source>
        <dbReference type="ARBA" id="ARBA00022475"/>
    </source>
</evidence>
<dbReference type="Pfam" id="PF13853">
    <property type="entry name" value="7tm_4"/>
    <property type="match status" value="1"/>
</dbReference>
<evidence type="ECO:0000256" key="9">
    <source>
        <dbReference type="ARBA" id="ARBA00023040"/>
    </source>
</evidence>
<evidence type="ECO:0000256" key="7">
    <source>
        <dbReference type="ARBA" id="ARBA00022725"/>
    </source>
</evidence>
<dbReference type="PRINTS" id="PR00245">
    <property type="entry name" value="OLFACTORYR"/>
</dbReference>
<reference evidence="18" key="1">
    <citation type="submission" date="2025-08" db="UniProtKB">
        <authorList>
            <consortium name="RefSeq"/>
        </authorList>
    </citation>
    <scope>IDENTIFICATION</scope>
    <source>
        <tissue evidence="18">Liver</tissue>
    </source>
</reference>
<feature type="transmembrane region" description="Helical" evidence="15">
    <location>
        <begin position="101"/>
        <end position="120"/>
    </location>
</feature>
<evidence type="ECO:0000256" key="8">
    <source>
        <dbReference type="ARBA" id="ARBA00022989"/>
    </source>
</evidence>
<feature type="domain" description="G-protein coupled receptors family 1 profile" evidence="16">
    <location>
        <begin position="41"/>
        <end position="290"/>
    </location>
</feature>
<protein>
    <recommendedName>
        <fullName evidence="15">Olfactory receptor</fullName>
    </recommendedName>
</protein>
<keyword evidence="9 14" id="KW-0297">G-protein coupled receptor</keyword>
<dbReference type="GO" id="GO:0004984">
    <property type="term" value="F:olfactory receptor activity"/>
    <property type="evidence" value="ECO:0007669"/>
    <property type="project" value="InterPro"/>
</dbReference>
<feature type="transmembrane region" description="Helical" evidence="15">
    <location>
        <begin position="241"/>
        <end position="261"/>
    </location>
</feature>
<dbReference type="KEGG" id="maua:101827276"/>
<evidence type="ECO:0000256" key="1">
    <source>
        <dbReference type="ARBA" id="ARBA00002936"/>
    </source>
</evidence>
<dbReference type="SUPFAM" id="SSF81321">
    <property type="entry name" value="Family A G protein-coupled receptor-like"/>
    <property type="match status" value="1"/>
</dbReference>
<keyword evidence="10 15" id="KW-0472">Membrane</keyword>
<organism evidence="17 18">
    <name type="scientific">Mesocricetus auratus</name>
    <name type="common">Golden hamster</name>
    <dbReference type="NCBI Taxonomy" id="10036"/>
    <lineage>
        <taxon>Eukaryota</taxon>
        <taxon>Metazoa</taxon>
        <taxon>Chordata</taxon>
        <taxon>Craniata</taxon>
        <taxon>Vertebrata</taxon>
        <taxon>Euteleostomi</taxon>
        <taxon>Mammalia</taxon>
        <taxon>Eutheria</taxon>
        <taxon>Euarchontoglires</taxon>
        <taxon>Glires</taxon>
        <taxon>Rodentia</taxon>
        <taxon>Myomorpha</taxon>
        <taxon>Muroidea</taxon>
        <taxon>Cricetidae</taxon>
        <taxon>Cricetinae</taxon>
        <taxon>Mesocricetus</taxon>
    </lineage>
</organism>
<evidence type="ECO:0000256" key="15">
    <source>
        <dbReference type="RuleBase" id="RU363047"/>
    </source>
</evidence>
<evidence type="ECO:0000256" key="5">
    <source>
        <dbReference type="ARBA" id="ARBA00022606"/>
    </source>
</evidence>
<keyword evidence="13 14" id="KW-0807">Transducer</keyword>
<proteinExistence type="inferred from homology"/>
<comment type="function">
    <text evidence="1">Odorant receptor.</text>
</comment>
<evidence type="ECO:0000256" key="12">
    <source>
        <dbReference type="ARBA" id="ARBA00023180"/>
    </source>
</evidence>
<evidence type="ECO:0000256" key="11">
    <source>
        <dbReference type="ARBA" id="ARBA00023170"/>
    </source>
</evidence>
<dbReference type="InterPro" id="IPR000276">
    <property type="entry name" value="GPCR_Rhodpsn"/>
</dbReference>
<dbReference type="PRINTS" id="PR00237">
    <property type="entry name" value="GPCRRHODOPSN"/>
</dbReference>
<dbReference type="FunFam" id="1.20.1070.10:FF:000003">
    <property type="entry name" value="Olfactory receptor"/>
    <property type="match status" value="1"/>
</dbReference>
<evidence type="ECO:0000313" key="17">
    <source>
        <dbReference type="Proteomes" id="UP000886700"/>
    </source>
</evidence>
<keyword evidence="6 14" id="KW-0812">Transmembrane</keyword>
<keyword evidence="5 15" id="KW-0716">Sensory transduction</keyword>
<dbReference type="FunFam" id="1.10.1220.70:FF:000001">
    <property type="entry name" value="Olfactory receptor"/>
    <property type="match status" value="1"/>
</dbReference>
<dbReference type="CDD" id="cd15230">
    <property type="entry name" value="7tmA_OR5-like"/>
    <property type="match status" value="1"/>
</dbReference>
<dbReference type="RefSeq" id="XP_005063845.2">
    <property type="nucleotide sequence ID" value="XM_005063788.2"/>
</dbReference>
<feature type="transmembrane region" description="Helical" evidence="15">
    <location>
        <begin position="273"/>
        <end position="292"/>
    </location>
</feature>
<feature type="transmembrane region" description="Helical" evidence="15">
    <location>
        <begin position="60"/>
        <end position="81"/>
    </location>
</feature>
<dbReference type="PROSITE" id="PS50262">
    <property type="entry name" value="G_PROTEIN_RECEP_F1_2"/>
    <property type="match status" value="1"/>
</dbReference>
<evidence type="ECO:0000256" key="3">
    <source>
        <dbReference type="ARBA" id="ARBA00010663"/>
    </source>
</evidence>
<dbReference type="GO" id="GO:0004930">
    <property type="term" value="F:G protein-coupled receptor activity"/>
    <property type="evidence" value="ECO:0007669"/>
    <property type="project" value="UniProtKB-KW"/>
</dbReference>
<dbReference type="Proteomes" id="UP000886700">
    <property type="component" value="Unplaced"/>
</dbReference>
<feature type="transmembrane region" description="Helical" evidence="15">
    <location>
        <begin position="25"/>
        <end position="48"/>
    </location>
</feature>
<dbReference type="PROSITE" id="PS00237">
    <property type="entry name" value="G_PROTEIN_RECEP_F1_1"/>
    <property type="match status" value="1"/>
</dbReference>
<evidence type="ECO:0000256" key="2">
    <source>
        <dbReference type="ARBA" id="ARBA00004651"/>
    </source>
</evidence>
<accession>A0A1U7Q2S0</accession>
<evidence type="ECO:0000256" key="13">
    <source>
        <dbReference type="ARBA" id="ARBA00023224"/>
    </source>
</evidence>
<dbReference type="InterPro" id="IPR017452">
    <property type="entry name" value="GPCR_Rhodpsn_7TM"/>
</dbReference>
<dbReference type="PANTHER" id="PTHR48018">
    <property type="entry name" value="OLFACTORY RECEPTOR"/>
    <property type="match status" value="1"/>
</dbReference>
<dbReference type="OrthoDB" id="9825976at2759"/>
<dbReference type="GO" id="GO:0005886">
    <property type="term" value="C:plasma membrane"/>
    <property type="evidence" value="ECO:0007669"/>
    <property type="project" value="UniProtKB-SubCell"/>
</dbReference>
<evidence type="ECO:0000313" key="18">
    <source>
        <dbReference type="RefSeq" id="XP_005063845.2"/>
    </source>
</evidence>
<name>A0A1U7Q2S0_MESAU</name>
<comment type="similarity">
    <text evidence="3 14">Belongs to the G-protein coupled receptor 1 family.</text>
</comment>
<dbReference type="InterPro" id="IPR000725">
    <property type="entry name" value="Olfact_rcpt"/>
</dbReference>
<keyword evidence="17" id="KW-1185">Reference proteome</keyword>
<keyword evidence="11 14" id="KW-0675">Receptor</keyword>
<keyword evidence="4 15" id="KW-1003">Cell membrane</keyword>
<gene>
    <name evidence="18" type="primary">LOC101827276</name>
</gene>
<dbReference type="GeneID" id="101827276"/>
<evidence type="ECO:0000259" key="16">
    <source>
        <dbReference type="PROSITE" id="PS50262"/>
    </source>
</evidence>
<dbReference type="AlphaFoldDB" id="A0A1U7Q2S0"/>
<keyword evidence="8 15" id="KW-1133">Transmembrane helix</keyword>
<dbReference type="eggNOG" id="ENOG502RF13">
    <property type="taxonomic scope" value="Eukaryota"/>
</dbReference>
<evidence type="ECO:0000256" key="10">
    <source>
        <dbReference type="ARBA" id="ARBA00023136"/>
    </source>
</evidence>
<keyword evidence="7 15" id="KW-0552">Olfaction</keyword>
<evidence type="ECO:0000256" key="14">
    <source>
        <dbReference type="RuleBase" id="RU000688"/>
    </source>
</evidence>
<comment type="subcellular location">
    <subcellularLocation>
        <location evidence="2 15">Cell membrane</location>
        <topology evidence="2 15">Multi-pass membrane protein</topology>
    </subcellularLocation>
</comment>
<sequence length="314" mass="35133">MTKNNLTTVTEFVLVGFTDHPEWEIPLFLVFLIFYLITILGNMGMVILIQVNVQLHTPMYFFLSHLSVMDACYTSVITPQILSTLATGKTVIAFSHCAAQFFFFTFCASTECFLLAVMAYDRYVAISNPLLYTVAMSPRKRWSLVVGAYMCGLSGSIQRTTCTFSLSFCEDNKINFFFCDLPPLLKLACSDTTNAEIIIVLFGNFVILVNALIILISYLLIIKTVMKMKSSGGRGKTFSTCVSHITAVALFFGTLTFMYIRSGSGKSLEEDKVVSVFYTVVIPMLNPLIYSLRNKDVKAAFRKITNRLQVSQSV</sequence>